<keyword evidence="3" id="KW-1185">Reference proteome</keyword>
<dbReference type="AlphaFoldDB" id="A0A543F208"/>
<sequence>MSFSWSRVGTWLVAFIVGAVYGVAGTVAQAYMLGWFPLGLVLAVIGVVALLVAVRLLTADRWAALAAGLGVMLATLVFSGAGPGGSVVVPQAPEGQFNPGLVWTIIVPLAAAVVIAWPESLPRMASAPAAADAPRDAG</sequence>
<protein>
    <recommendedName>
        <fullName evidence="4">Histidinol dehydrogenase</fullName>
    </recommendedName>
</protein>
<feature type="transmembrane region" description="Helical" evidence="1">
    <location>
        <begin position="101"/>
        <end position="118"/>
    </location>
</feature>
<evidence type="ECO:0000313" key="3">
    <source>
        <dbReference type="Proteomes" id="UP000320235"/>
    </source>
</evidence>
<reference evidence="2 3" key="1">
    <citation type="submission" date="2019-06" db="EMBL/GenBank/DDBJ databases">
        <title>Sequencing the genomes of 1000 actinobacteria strains.</title>
        <authorList>
            <person name="Klenk H.-P."/>
        </authorList>
    </citation>
    <scope>NUCLEOTIDE SEQUENCE [LARGE SCALE GENOMIC DNA]</scope>
    <source>
        <strain evidence="2 3">DSM 105492</strain>
    </source>
</reference>
<keyword evidence="1" id="KW-0472">Membrane</keyword>
<feature type="transmembrane region" description="Helical" evidence="1">
    <location>
        <begin position="12"/>
        <end position="32"/>
    </location>
</feature>
<dbReference type="Proteomes" id="UP000320235">
    <property type="component" value="Unassembled WGS sequence"/>
</dbReference>
<feature type="transmembrane region" description="Helical" evidence="1">
    <location>
        <begin position="62"/>
        <end position="81"/>
    </location>
</feature>
<organism evidence="2 3">
    <name type="scientific">Microbacterium kyungheense</name>
    <dbReference type="NCBI Taxonomy" id="1263636"/>
    <lineage>
        <taxon>Bacteria</taxon>
        <taxon>Bacillati</taxon>
        <taxon>Actinomycetota</taxon>
        <taxon>Actinomycetes</taxon>
        <taxon>Micrococcales</taxon>
        <taxon>Microbacteriaceae</taxon>
        <taxon>Microbacterium</taxon>
    </lineage>
</organism>
<dbReference type="RefSeq" id="WP_141894123.1">
    <property type="nucleotide sequence ID" value="NZ_BAABLH010000021.1"/>
</dbReference>
<evidence type="ECO:0008006" key="4">
    <source>
        <dbReference type="Google" id="ProtNLM"/>
    </source>
</evidence>
<comment type="caution">
    <text evidence="2">The sequence shown here is derived from an EMBL/GenBank/DDBJ whole genome shotgun (WGS) entry which is preliminary data.</text>
</comment>
<feature type="transmembrane region" description="Helical" evidence="1">
    <location>
        <begin position="38"/>
        <end position="57"/>
    </location>
</feature>
<dbReference type="EMBL" id="VFPE01000002">
    <property type="protein sequence ID" value="TQM27815.1"/>
    <property type="molecule type" value="Genomic_DNA"/>
</dbReference>
<evidence type="ECO:0000256" key="1">
    <source>
        <dbReference type="SAM" id="Phobius"/>
    </source>
</evidence>
<evidence type="ECO:0000313" key="2">
    <source>
        <dbReference type="EMBL" id="TQM27815.1"/>
    </source>
</evidence>
<gene>
    <name evidence="2" type="ORF">FB391_1843</name>
</gene>
<name>A0A543F208_9MICO</name>
<accession>A0A543F208</accession>
<proteinExistence type="predicted"/>
<keyword evidence="1" id="KW-0812">Transmembrane</keyword>
<keyword evidence="1" id="KW-1133">Transmembrane helix</keyword>